<feature type="compositionally biased region" description="Acidic residues" evidence="1">
    <location>
        <begin position="68"/>
        <end position="80"/>
    </location>
</feature>
<dbReference type="PROSITE" id="PS51257">
    <property type="entry name" value="PROKAR_LIPOPROTEIN"/>
    <property type="match status" value="1"/>
</dbReference>
<evidence type="ECO:0008006" key="5">
    <source>
        <dbReference type="Google" id="ProtNLM"/>
    </source>
</evidence>
<feature type="compositionally biased region" description="Low complexity" evidence="1">
    <location>
        <begin position="53"/>
        <end position="67"/>
    </location>
</feature>
<keyword evidence="2" id="KW-0732">Signal</keyword>
<protein>
    <recommendedName>
        <fullName evidence="5">DUF3558 domain-containing protein</fullName>
    </recommendedName>
</protein>
<evidence type="ECO:0000313" key="4">
    <source>
        <dbReference type="Proteomes" id="UP000310458"/>
    </source>
</evidence>
<accession>A0A5R9B831</accession>
<comment type="caution">
    <text evidence="3">The sequence shown here is derived from an EMBL/GenBank/DDBJ whole genome shotgun (WGS) entry which is preliminary data.</text>
</comment>
<dbReference type="Proteomes" id="UP000310458">
    <property type="component" value="Unassembled WGS sequence"/>
</dbReference>
<proteinExistence type="predicted"/>
<evidence type="ECO:0000256" key="2">
    <source>
        <dbReference type="SAM" id="SignalP"/>
    </source>
</evidence>
<feature type="chain" id="PRO_5024362249" description="DUF3558 domain-containing protein" evidence="2">
    <location>
        <begin position="28"/>
        <end position="242"/>
    </location>
</feature>
<dbReference type="RefSeq" id="WP_138253908.1">
    <property type="nucleotide sequence ID" value="NZ_VAVZ01000039.1"/>
</dbReference>
<organism evidence="3 4">
    <name type="scientific">Nesterenkonia salmonea</name>
    <dbReference type="NCBI Taxonomy" id="1804987"/>
    <lineage>
        <taxon>Bacteria</taxon>
        <taxon>Bacillati</taxon>
        <taxon>Actinomycetota</taxon>
        <taxon>Actinomycetes</taxon>
        <taxon>Micrococcales</taxon>
        <taxon>Micrococcaceae</taxon>
        <taxon>Nesterenkonia</taxon>
    </lineage>
</organism>
<dbReference type="AlphaFoldDB" id="A0A5R9B831"/>
<feature type="compositionally biased region" description="Polar residues" evidence="1">
    <location>
        <begin position="33"/>
        <end position="46"/>
    </location>
</feature>
<dbReference type="OrthoDB" id="3738406at2"/>
<gene>
    <name evidence="3" type="ORF">FEF26_12680</name>
</gene>
<evidence type="ECO:0000313" key="3">
    <source>
        <dbReference type="EMBL" id="TLP93882.1"/>
    </source>
</evidence>
<keyword evidence="4" id="KW-1185">Reference proteome</keyword>
<sequence>MNRPVLKLTVFATASALALVGCIPSFEADSPESENPTTTQSPSDSPAPTEASGAPTPEETSTATEGTDTSDNEDGDLDEQDGVRTNSFNAMPAELGDMRLTNSQSNPAEHTIHRDYMAADEQSRMIFLAYIPSAEDGGYAPVSSASDSGFRTAVDSAQHYFEEDGFEIFERSAATGGYDWECFEALQTQTGNIDHSFCLTTGYGRVLELQRLAMHNPDEEARNSHMDALLEEVTSALADIGS</sequence>
<feature type="signal peptide" evidence="2">
    <location>
        <begin position="1"/>
        <end position="27"/>
    </location>
</feature>
<evidence type="ECO:0000256" key="1">
    <source>
        <dbReference type="SAM" id="MobiDB-lite"/>
    </source>
</evidence>
<name>A0A5R9B831_9MICC</name>
<feature type="region of interest" description="Disordered" evidence="1">
    <location>
        <begin position="26"/>
        <end position="84"/>
    </location>
</feature>
<dbReference type="EMBL" id="VAVZ01000039">
    <property type="protein sequence ID" value="TLP93882.1"/>
    <property type="molecule type" value="Genomic_DNA"/>
</dbReference>
<reference evidence="3 4" key="1">
    <citation type="submission" date="2019-05" db="EMBL/GenBank/DDBJ databases">
        <title>Nesterenkonia sp. GY074 isolated from the Southern Atlantic Ocean.</title>
        <authorList>
            <person name="Zhang G."/>
        </authorList>
    </citation>
    <scope>NUCLEOTIDE SEQUENCE [LARGE SCALE GENOMIC DNA]</scope>
    <source>
        <strain evidence="3 4">GY074</strain>
    </source>
</reference>